<evidence type="ECO:0000313" key="2">
    <source>
        <dbReference type="Proteomes" id="UP001194414"/>
    </source>
</evidence>
<protein>
    <submittedName>
        <fullName evidence="1">Uncharacterized protein</fullName>
    </submittedName>
</protein>
<name>A0AAW4DQQ1_9LACO</name>
<dbReference type="AlphaFoldDB" id="A0AAW4DQQ1"/>
<organism evidence="1 2">
    <name type="scientific">Lactobacillus crispatus</name>
    <dbReference type="NCBI Taxonomy" id="47770"/>
    <lineage>
        <taxon>Bacteria</taxon>
        <taxon>Bacillati</taxon>
        <taxon>Bacillota</taxon>
        <taxon>Bacilli</taxon>
        <taxon>Lactobacillales</taxon>
        <taxon>Lactobacillaceae</taxon>
        <taxon>Lactobacillus</taxon>
    </lineage>
</organism>
<sequence>MKELINGYMYDTDKSKLIAKVYGPYIFEDERQWNEALYQTQDGKFFLKGDGGPRSKYYDNPALIPYDFGDAEFWYREQLDNVYTAYDITKAKDPDPNYNTFCRLFKDKEEAE</sequence>
<accession>A0AAW4DQQ1</accession>
<evidence type="ECO:0000313" key="1">
    <source>
        <dbReference type="EMBL" id="MBI1709056.1"/>
    </source>
</evidence>
<proteinExistence type="predicted"/>
<dbReference type="EMBL" id="JACCPP010000042">
    <property type="protein sequence ID" value="MBI1709056.1"/>
    <property type="molecule type" value="Genomic_DNA"/>
</dbReference>
<comment type="caution">
    <text evidence="1">The sequence shown here is derived from an EMBL/GenBank/DDBJ whole genome shotgun (WGS) entry which is preliminary data.</text>
</comment>
<dbReference type="Proteomes" id="UP001194414">
    <property type="component" value="Unassembled WGS sequence"/>
</dbReference>
<dbReference type="RefSeq" id="WP_087176850.1">
    <property type="nucleotide sequence ID" value="NZ_CP180627.1"/>
</dbReference>
<gene>
    <name evidence="1" type="ORF">HYQ56_2059</name>
</gene>
<reference evidence="1" key="1">
    <citation type="submission" date="2020-07" db="EMBL/GenBank/DDBJ databases">
        <title>Comparative genomics analyses of Lactobacillus crispatus isolated from different ecological niches.</title>
        <authorList>
            <person name="Mancino W."/>
            <person name="Mancabelli L."/>
            <person name="Lugli G.A."/>
            <person name="Milani C."/>
            <person name="Viappiani A."/>
            <person name="Anzalone R."/>
            <person name="Longhi G."/>
            <person name="Ventura M."/>
            <person name="Turroni F."/>
        </authorList>
    </citation>
    <scope>NUCLEOTIDE SEQUENCE</scope>
    <source>
        <strain evidence="1">LB65</strain>
    </source>
</reference>